<dbReference type="OrthoDB" id="128830at2759"/>
<accession>A0A8T1WV76</accession>
<name>A0A8T1WV76_9STRA</name>
<evidence type="ECO:0000313" key="1">
    <source>
        <dbReference type="EMBL" id="KAG7396624.1"/>
    </source>
</evidence>
<proteinExistence type="predicted"/>
<organism evidence="1 2">
    <name type="scientific">Phytophthora boehmeriae</name>
    <dbReference type="NCBI Taxonomy" id="109152"/>
    <lineage>
        <taxon>Eukaryota</taxon>
        <taxon>Sar</taxon>
        <taxon>Stramenopiles</taxon>
        <taxon>Oomycota</taxon>
        <taxon>Peronosporomycetes</taxon>
        <taxon>Peronosporales</taxon>
        <taxon>Peronosporaceae</taxon>
        <taxon>Phytophthora</taxon>
    </lineage>
</organism>
<gene>
    <name evidence="1" type="ORF">PHYBOEH_001998</name>
</gene>
<protein>
    <submittedName>
        <fullName evidence="1">Uncharacterized protein</fullName>
    </submittedName>
</protein>
<comment type="caution">
    <text evidence="1">The sequence shown here is derived from an EMBL/GenBank/DDBJ whole genome shotgun (WGS) entry which is preliminary data.</text>
</comment>
<reference evidence="1" key="1">
    <citation type="submission" date="2021-02" db="EMBL/GenBank/DDBJ databases">
        <authorList>
            <person name="Palmer J.M."/>
        </authorList>
    </citation>
    <scope>NUCLEOTIDE SEQUENCE</scope>
    <source>
        <strain evidence="1">SCRP23</strain>
    </source>
</reference>
<dbReference type="Proteomes" id="UP000693981">
    <property type="component" value="Unassembled WGS sequence"/>
</dbReference>
<evidence type="ECO:0000313" key="2">
    <source>
        <dbReference type="Proteomes" id="UP000693981"/>
    </source>
</evidence>
<keyword evidence="2" id="KW-1185">Reference proteome</keyword>
<dbReference type="EMBL" id="JAGDFL010000147">
    <property type="protein sequence ID" value="KAG7396624.1"/>
    <property type="molecule type" value="Genomic_DNA"/>
</dbReference>
<sequence>MALYPALEQWQAKGNYKGIRQLTVPTRSEGDRYRCSTEFIEAVTHYCPNIQFLDGPQVVIQDNVKCEDRWVISVDTWEKFNRTCTGLRAFHWAAVPFADPYFQVFGEYPKPQLKDLTISANLLWDWKEYFLACGDTDAAADRASGKDGYGRRAKNVEGVFKGCPGLTSITVALDLHAYAEAACEHFNIDVFGDTFWITAAANCPLLESIRIENATPYEDDIDMRLEPIQTFTDASLLKLAELEFLSSVEIYGSVMCTGDGIFEYLRCMSTSKAFESDWMGRCLCVHVGGQPYGHFGQPLFYTAAITVLRRLTEISEEELGAAASRYRTTLTIANPYRSVVSRKWSVAFMRDQLKPLLEKLKTMHPALFVSITVNRRVEDSFARIAEFRLSWHSIHTDQKLFNDEIEGNLYQDPNVDMAEGLAGTFGPHFQEAGRDDIGEVVASFLRGGNHL</sequence>
<dbReference type="AlphaFoldDB" id="A0A8T1WV76"/>